<keyword evidence="2" id="KW-1185">Reference proteome</keyword>
<reference evidence="1" key="1">
    <citation type="submission" date="2024-02" db="EMBL/GenBank/DDBJ databases">
        <authorList>
            <consortium name="ELIXIR-Norway"/>
            <consortium name="Elixir Norway"/>
        </authorList>
    </citation>
    <scope>NUCLEOTIDE SEQUENCE</scope>
</reference>
<gene>
    <name evidence="1" type="ORF">CSSPTR1EN2_LOCUS6287</name>
</gene>
<evidence type="ECO:0000313" key="1">
    <source>
        <dbReference type="EMBL" id="CAK9202198.1"/>
    </source>
</evidence>
<sequence length="212" mass="24300">MVNLLQRMNSEALVNEAMTILKNAHVNDNSDWMPDQDSIIMLEENDASTLESEAGTDGNAHCEWDSHQLKQVNCEDEFKDIELEDLVQSKGPREILQVILQEQVDRFMEEEITNADDYADWLRWVSDAEQSGQAMYESRHDATIPLSLQQPSQGHTSSIPALLQVLQTKDGNPDFKPTKEVASFNHDGMNTRWREIYQRIRVDTGLDKVRQP</sequence>
<accession>A0ABP0TTP3</accession>
<organism evidence="1 2">
    <name type="scientific">Sphagnum troendelagicum</name>
    <dbReference type="NCBI Taxonomy" id="128251"/>
    <lineage>
        <taxon>Eukaryota</taxon>
        <taxon>Viridiplantae</taxon>
        <taxon>Streptophyta</taxon>
        <taxon>Embryophyta</taxon>
        <taxon>Bryophyta</taxon>
        <taxon>Sphagnophytina</taxon>
        <taxon>Sphagnopsida</taxon>
        <taxon>Sphagnales</taxon>
        <taxon>Sphagnaceae</taxon>
        <taxon>Sphagnum</taxon>
    </lineage>
</organism>
<name>A0ABP0TTP3_9BRYO</name>
<evidence type="ECO:0000313" key="2">
    <source>
        <dbReference type="Proteomes" id="UP001497512"/>
    </source>
</evidence>
<protein>
    <submittedName>
        <fullName evidence="1">Uncharacterized protein</fullName>
    </submittedName>
</protein>
<proteinExistence type="predicted"/>
<dbReference type="Proteomes" id="UP001497512">
    <property type="component" value="Chromosome 13"/>
</dbReference>
<dbReference type="EMBL" id="OZ019905">
    <property type="protein sequence ID" value="CAK9202198.1"/>
    <property type="molecule type" value="Genomic_DNA"/>
</dbReference>